<keyword evidence="5 8" id="KW-0067">ATP-binding</keyword>
<dbReference type="GO" id="GO:0009360">
    <property type="term" value="C:DNA polymerase III complex"/>
    <property type="evidence" value="ECO:0007669"/>
    <property type="project" value="InterPro"/>
</dbReference>
<dbReference type="STRING" id="1393034.HMPREF3192_00358"/>
<dbReference type="GO" id="GO:0006261">
    <property type="term" value="P:DNA-templated DNA replication"/>
    <property type="evidence" value="ECO:0007669"/>
    <property type="project" value="TreeGrafter"/>
</dbReference>
<name>A0A133XWG5_9ACTN</name>
<keyword evidence="8" id="KW-0235">DNA replication</keyword>
<dbReference type="Proteomes" id="UP000070675">
    <property type="component" value="Unassembled WGS sequence"/>
</dbReference>
<dbReference type="PRINTS" id="PR00300">
    <property type="entry name" value="CLPPROTEASEA"/>
</dbReference>
<dbReference type="InterPro" id="IPR027417">
    <property type="entry name" value="P-loop_NTPase"/>
</dbReference>
<keyword evidence="2" id="KW-0479">Metal-binding</keyword>
<evidence type="ECO:0000256" key="2">
    <source>
        <dbReference type="ARBA" id="ARBA00022723"/>
    </source>
</evidence>
<dbReference type="InterPro" id="IPR003593">
    <property type="entry name" value="AAA+_ATPase"/>
</dbReference>
<evidence type="ECO:0000313" key="11">
    <source>
        <dbReference type="EMBL" id="KXB35278.1"/>
    </source>
</evidence>
<dbReference type="SUPFAM" id="SSF52540">
    <property type="entry name" value="P-loop containing nucleoside triphosphate hydrolases"/>
    <property type="match status" value="1"/>
</dbReference>
<evidence type="ECO:0000256" key="5">
    <source>
        <dbReference type="ARBA" id="ARBA00022840"/>
    </source>
</evidence>
<dbReference type="InterPro" id="IPR001270">
    <property type="entry name" value="ClpA/B"/>
</dbReference>
<dbReference type="AlphaFoldDB" id="A0A133XWG5"/>
<evidence type="ECO:0000256" key="7">
    <source>
        <dbReference type="ARBA" id="ARBA00049244"/>
    </source>
</evidence>
<dbReference type="GO" id="GO:0005524">
    <property type="term" value="F:ATP binding"/>
    <property type="evidence" value="ECO:0007669"/>
    <property type="project" value="UniProtKB-KW"/>
</dbReference>
<evidence type="ECO:0000256" key="6">
    <source>
        <dbReference type="ARBA" id="ARBA00022932"/>
    </source>
</evidence>
<feature type="region of interest" description="Disordered" evidence="9">
    <location>
        <begin position="566"/>
        <end position="587"/>
    </location>
</feature>
<feature type="compositionally biased region" description="Acidic residues" evidence="9">
    <location>
        <begin position="722"/>
        <end position="733"/>
    </location>
</feature>
<dbReference type="GO" id="GO:0003887">
    <property type="term" value="F:DNA-directed DNA polymerase activity"/>
    <property type="evidence" value="ECO:0007669"/>
    <property type="project" value="UniProtKB-KW"/>
</dbReference>
<dbReference type="OrthoDB" id="9809531at2"/>
<evidence type="ECO:0000256" key="8">
    <source>
        <dbReference type="RuleBase" id="RU364063"/>
    </source>
</evidence>
<comment type="caution">
    <text evidence="11">The sequence shown here is derived from an EMBL/GenBank/DDBJ whole genome shotgun (WGS) entry which is preliminary data.</text>
</comment>
<dbReference type="CDD" id="cd18137">
    <property type="entry name" value="HLD_clamp_pol_III_gamma_tau"/>
    <property type="match status" value="1"/>
</dbReference>
<dbReference type="Gene3D" id="3.40.50.300">
    <property type="entry name" value="P-loop containing nucleotide triphosphate hydrolases"/>
    <property type="match status" value="1"/>
</dbReference>
<accession>A0A133XWG5</accession>
<dbReference type="NCBIfam" id="TIGR02397">
    <property type="entry name" value="dnaX_nterm"/>
    <property type="match status" value="1"/>
</dbReference>
<comment type="subunit">
    <text evidence="8">DNA polymerase III contains a core (composed of alpha, epsilon and theta chains) that associates with a tau subunit. This core dimerizes to form the POLIII' complex. PolIII' associates with the gamma complex (composed of gamma, delta, delta', psi and chi chains) and with the beta chain to form the complete DNA polymerase III complex.</text>
</comment>
<feature type="region of interest" description="Disordered" evidence="9">
    <location>
        <begin position="710"/>
        <end position="749"/>
    </location>
</feature>
<feature type="compositionally biased region" description="Low complexity" evidence="9">
    <location>
        <begin position="735"/>
        <end position="749"/>
    </location>
</feature>
<protein>
    <recommendedName>
        <fullName evidence="8">DNA polymerase III subunit gamma/tau</fullName>
        <ecNumber evidence="8">2.7.7.7</ecNumber>
    </recommendedName>
</protein>
<organism evidence="11 12">
    <name type="scientific">Atopobium deltae</name>
    <dbReference type="NCBI Taxonomy" id="1393034"/>
    <lineage>
        <taxon>Bacteria</taxon>
        <taxon>Bacillati</taxon>
        <taxon>Actinomycetota</taxon>
        <taxon>Coriobacteriia</taxon>
        <taxon>Coriobacteriales</taxon>
        <taxon>Atopobiaceae</taxon>
        <taxon>Atopobium</taxon>
    </lineage>
</organism>
<dbReference type="NCBIfam" id="NF004046">
    <property type="entry name" value="PRK05563.1"/>
    <property type="match status" value="1"/>
</dbReference>
<feature type="compositionally biased region" description="Low complexity" evidence="9">
    <location>
        <begin position="568"/>
        <end position="587"/>
    </location>
</feature>
<dbReference type="Gene3D" id="1.20.272.10">
    <property type="match status" value="1"/>
</dbReference>
<feature type="domain" description="AAA+ ATPase" evidence="10">
    <location>
        <begin position="35"/>
        <end position="183"/>
    </location>
</feature>
<dbReference type="Pfam" id="PF13177">
    <property type="entry name" value="DNA_pol3_delta2"/>
    <property type="match status" value="1"/>
</dbReference>
<keyword evidence="4" id="KW-0862">Zinc</keyword>
<dbReference type="InterPro" id="IPR050238">
    <property type="entry name" value="DNA_Rep/Repair_Clamp_Loader"/>
</dbReference>
<dbReference type="SMART" id="SM00382">
    <property type="entry name" value="AAA"/>
    <property type="match status" value="1"/>
</dbReference>
<feature type="compositionally biased region" description="Low complexity" evidence="9">
    <location>
        <begin position="676"/>
        <end position="694"/>
    </location>
</feature>
<evidence type="ECO:0000313" key="12">
    <source>
        <dbReference type="Proteomes" id="UP000070675"/>
    </source>
</evidence>
<dbReference type="PANTHER" id="PTHR11669:SF0">
    <property type="entry name" value="PROTEIN STICHEL-LIKE 2"/>
    <property type="match status" value="1"/>
</dbReference>
<dbReference type="PANTHER" id="PTHR11669">
    <property type="entry name" value="REPLICATION FACTOR C / DNA POLYMERASE III GAMMA-TAU SUBUNIT"/>
    <property type="match status" value="1"/>
</dbReference>
<dbReference type="Pfam" id="PF22608">
    <property type="entry name" value="DNAX_ATPase_lid"/>
    <property type="match status" value="1"/>
</dbReference>
<keyword evidence="12" id="KW-1185">Reference proteome</keyword>
<dbReference type="RefSeq" id="WP_066304760.1">
    <property type="nucleotide sequence ID" value="NZ_KQ959486.1"/>
</dbReference>
<sequence length="749" mass="79328">MESLYTKYRPQTFDDVVGQHHVVTTLTQAVRDHHVGHAYLFCGPRGTGKTTLARILAKALLCSTPHEGLPDGACKECQLVAAGNHPDVYELDAASRTGVDAIRDEIINNVSYAPIKGRYKVYIIDEVHMLTTQAFNALLKTLEEPPAHVIFILCTTDPQKILATVLSRVQRFDFRSIAAEDIVKRLAQICDAEHFSYTQQALELVAQYAHGGLRDAVSMLEQLSVFGAGSISAENAQDMLGATASTQLSQATLALAQRDVVKLFSFIAQAVEDGCDITQFTKDLAAHMRDLYICALGANPSEFVPLTQDELAKLSEEVAAFEKINGCGGGDSGGDQSASASAATSDRIARILDELGSAMAQMRTSTYPRLVLETTFTRLSRPETDLTLEALAERVTQLEQKLAAGVTVASATTESAPVTSAVTTMEAPVTSAVTTMEAPAATAPKAGSVPALAARPTVPAPTEAPMHVPAPAVSIPAPAAPSEKLSQTWQTIMDALRQSQAARSSLLMHAQLLSDDGETLHIGLPVGSRFAMNMLARPEIMTQIRTVVRDIVGERRLEYTEISKDNKAPQAQVAPQANAAPTPQPAVAVAPVPSTPVLEVTPQVNVTPEPVVASQPDVVSAPASTPELEPVPEPEAAPMSVAAPTSHPASQLQSEPARVPQAPQKASVKKKRTTRSTKGNVSAESAFSAASVRSEVPEDLLSMLEEVFGPGVKLTSTAPEQASDDDEMADTDEQSAASAGTSETAGEQA</sequence>
<evidence type="ECO:0000259" key="10">
    <source>
        <dbReference type="SMART" id="SM00382"/>
    </source>
</evidence>
<comment type="catalytic activity">
    <reaction evidence="7 8">
        <text>DNA(n) + a 2'-deoxyribonucleoside 5'-triphosphate = DNA(n+1) + diphosphate</text>
        <dbReference type="Rhea" id="RHEA:22508"/>
        <dbReference type="Rhea" id="RHEA-COMP:17339"/>
        <dbReference type="Rhea" id="RHEA-COMP:17340"/>
        <dbReference type="ChEBI" id="CHEBI:33019"/>
        <dbReference type="ChEBI" id="CHEBI:61560"/>
        <dbReference type="ChEBI" id="CHEBI:173112"/>
        <dbReference type="EC" id="2.7.7.7"/>
    </reaction>
</comment>
<evidence type="ECO:0000256" key="1">
    <source>
        <dbReference type="ARBA" id="ARBA00006360"/>
    </source>
</evidence>
<comment type="similarity">
    <text evidence="1 8">Belongs to the DnaX/STICHEL family.</text>
</comment>
<evidence type="ECO:0000256" key="3">
    <source>
        <dbReference type="ARBA" id="ARBA00022741"/>
    </source>
</evidence>
<evidence type="ECO:0000256" key="9">
    <source>
        <dbReference type="SAM" id="MobiDB-lite"/>
    </source>
</evidence>
<keyword evidence="8" id="KW-0808">Transferase</keyword>
<reference evidence="12" key="1">
    <citation type="submission" date="2016-01" db="EMBL/GenBank/DDBJ databases">
        <authorList>
            <person name="Mitreva M."/>
            <person name="Pepin K.H."/>
            <person name="Mihindukulasuriya K.A."/>
            <person name="Fulton R."/>
            <person name="Fronick C."/>
            <person name="O'Laughlin M."/>
            <person name="Miner T."/>
            <person name="Herter B."/>
            <person name="Rosa B.A."/>
            <person name="Cordes M."/>
            <person name="Tomlinson C."/>
            <person name="Wollam A."/>
            <person name="Palsikar V.B."/>
            <person name="Mardis E.R."/>
            <person name="Wilson R.K."/>
        </authorList>
    </citation>
    <scope>NUCLEOTIDE SEQUENCE [LARGE SCALE GENOMIC DNA]</scope>
    <source>
        <strain evidence="12">DNF00019</strain>
    </source>
</reference>
<dbReference type="PATRIC" id="fig|1393034.3.peg.348"/>
<feature type="region of interest" description="Disordered" evidence="9">
    <location>
        <begin position="608"/>
        <end position="694"/>
    </location>
</feature>
<dbReference type="FunFam" id="3.40.50.300:FF:000014">
    <property type="entry name" value="DNA polymerase III subunit gamma/tau"/>
    <property type="match status" value="1"/>
</dbReference>
<keyword evidence="8" id="KW-0548">Nucleotidyltransferase</keyword>
<dbReference type="InterPro" id="IPR045085">
    <property type="entry name" value="HLD_clamp_pol_III_gamma_tau"/>
</dbReference>
<keyword evidence="3 8" id="KW-0547">Nucleotide-binding</keyword>
<dbReference type="CDD" id="cd00009">
    <property type="entry name" value="AAA"/>
    <property type="match status" value="1"/>
</dbReference>
<gene>
    <name evidence="8" type="primary">dnaX</name>
    <name evidence="11" type="ORF">HMPREF3192_00358</name>
</gene>
<dbReference type="EMBL" id="LSCR01000005">
    <property type="protein sequence ID" value="KXB35278.1"/>
    <property type="molecule type" value="Genomic_DNA"/>
</dbReference>
<dbReference type="FunFam" id="1.10.8.60:FF:000013">
    <property type="entry name" value="DNA polymerase III subunit gamma/tau"/>
    <property type="match status" value="1"/>
</dbReference>
<dbReference type="EC" id="2.7.7.7" evidence="8"/>
<evidence type="ECO:0000256" key="4">
    <source>
        <dbReference type="ARBA" id="ARBA00022833"/>
    </source>
</evidence>
<dbReference type="GO" id="GO:0046872">
    <property type="term" value="F:metal ion binding"/>
    <property type="evidence" value="ECO:0007669"/>
    <property type="project" value="UniProtKB-KW"/>
</dbReference>
<comment type="function">
    <text evidence="8">DNA polymerase III is a complex, multichain enzyme responsible for most of the replicative synthesis in bacteria. This DNA polymerase also exhibits 3' to 5' exonuclease activity.</text>
</comment>
<dbReference type="Gene3D" id="1.10.8.60">
    <property type="match status" value="1"/>
</dbReference>
<keyword evidence="6 8" id="KW-0239">DNA-directed DNA polymerase</keyword>
<dbReference type="InterPro" id="IPR012763">
    <property type="entry name" value="DNA_pol_III_sug/sutau_N"/>
</dbReference>
<proteinExistence type="inferred from homology"/>